<dbReference type="PIRSF" id="PIRSF001439">
    <property type="entry name" value="CryM"/>
    <property type="match status" value="1"/>
</dbReference>
<protein>
    <submittedName>
        <fullName evidence="2">Ornithine cyclodeaminase family protein</fullName>
    </submittedName>
</protein>
<organism evidence="2 3">
    <name type="scientific">Streptomyces dangxiongensis</name>
    <dbReference type="NCBI Taxonomy" id="1442032"/>
    <lineage>
        <taxon>Bacteria</taxon>
        <taxon>Bacillati</taxon>
        <taxon>Actinomycetota</taxon>
        <taxon>Actinomycetes</taxon>
        <taxon>Kitasatosporales</taxon>
        <taxon>Streptomycetaceae</taxon>
        <taxon>Streptomyces</taxon>
    </lineage>
</organism>
<feature type="region of interest" description="Disordered" evidence="1">
    <location>
        <begin position="341"/>
        <end position="360"/>
    </location>
</feature>
<dbReference type="SUPFAM" id="SSF51735">
    <property type="entry name" value="NAD(P)-binding Rossmann-fold domains"/>
    <property type="match status" value="1"/>
</dbReference>
<sequence length="360" mass="38798">MKPDTTHIVDAPAVATVVSEVGLGRLYDLAIERLTEVLTSSGPARAEMKTRDGFLLTTPRLGLLEWMPAVRHGTTVSMKMVGYNPHNPVKNQLPTILSTLLAFDVESGHLRAIVDGTFATAIRTGAASALASRALARPDSSVLGLIGCGAQAVTQLHALARAFPLTEVLVCDTDIRAENTFAARARMPDGLVRVAEPAEVEERADILCTATSVAPDQGPVLQGTSLRPWVHINAVGSDMPGKTELPLELLRDAVVVPDHREQAMAEGECQRLRPEEIGPSLTDLLTDPSRQAELRDRRTVYDSTGLALQDLVMVELLEELAREAGAGHRLVIEATAHDPQDPYSFLPESVSRAPWPAQEV</sequence>
<dbReference type="Pfam" id="PF02423">
    <property type="entry name" value="OCD_Mu_crystall"/>
    <property type="match status" value="1"/>
</dbReference>
<dbReference type="RefSeq" id="WP_121785431.1">
    <property type="nucleotide sequence ID" value="NZ_CP033073.1"/>
</dbReference>
<dbReference type="InterPro" id="IPR003462">
    <property type="entry name" value="ODC_Mu_crystall"/>
</dbReference>
<dbReference type="GO" id="GO:0005737">
    <property type="term" value="C:cytoplasm"/>
    <property type="evidence" value="ECO:0007669"/>
    <property type="project" value="TreeGrafter"/>
</dbReference>
<dbReference type="AlphaFoldDB" id="A0A3G2JBM9"/>
<accession>A0A3G2JBM9</accession>
<dbReference type="InterPro" id="IPR023401">
    <property type="entry name" value="ODC_N"/>
</dbReference>
<keyword evidence="3" id="KW-1185">Reference proteome</keyword>
<evidence type="ECO:0000313" key="3">
    <source>
        <dbReference type="Proteomes" id="UP000268329"/>
    </source>
</evidence>
<dbReference type="PANTHER" id="PTHR13812">
    <property type="entry name" value="KETIMINE REDUCTASE MU-CRYSTALLIN"/>
    <property type="match status" value="1"/>
</dbReference>
<dbReference type="OrthoDB" id="9801817at2"/>
<gene>
    <name evidence="2" type="ORF">D9753_01960</name>
</gene>
<dbReference type="EMBL" id="CP033073">
    <property type="protein sequence ID" value="AYN37922.1"/>
    <property type="molecule type" value="Genomic_DNA"/>
</dbReference>
<dbReference type="PANTHER" id="PTHR13812:SF19">
    <property type="entry name" value="KETIMINE REDUCTASE MU-CRYSTALLIN"/>
    <property type="match status" value="1"/>
</dbReference>
<name>A0A3G2JBM9_9ACTN</name>
<evidence type="ECO:0000256" key="1">
    <source>
        <dbReference type="SAM" id="MobiDB-lite"/>
    </source>
</evidence>
<dbReference type="InterPro" id="IPR036291">
    <property type="entry name" value="NAD(P)-bd_dom_sf"/>
</dbReference>
<reference evidence="2 3" key="1">
    <citation type="submission" date="2018-10" db="EMBL/GenBank/DDBJ databases">
        <title>The genome of Streptomyces dangxiongensis Z022.</title>
        <authorList>
            <person name="Zhang B."/>
        </authorList>
    </citation>
    <scope>NUCLEOTIDE SEQUENCE [LARGE SCALE GENOMIC DNA]</scope>
    <source>
        <strain evidence="2 3">Z022</strain>
    </source>
</reference>
<dbReference type="Gene3D" id="3.30.1780.10">
    <property type="entry name" value="ornithine cyclodeaminase, domain 1"/>
    <property type="match status" value="1"/>
</dbReference>
<dbReference type="KEGG" id="sdd:D9753_01960"/>
<proteinExistence type="predicted"/>
<evidence type="ECO:0000313" key="2">
    <source>
        <dbReference type="EMBL" id="AYN37922.1"/>
    </source>
</evidence>
<dbReference type="Gene3D" id="3.40.50.720">
    <property type="entry name" value="NAD(P)-binding Rossmann-like Domain"/>
    <property type="match status" value="1"/>
</dbReference>
<dbReference type="Proteomes" id="UP000268329">
    <property type="component" value="Chromosome"/>
</dbReference>